<dbReference type="EMBL" id="MU006220">
    <property type="protein sequence ID" value="KAF2830089.1"/>
    <property type="molecule type" value="Genomic_DNA"/>
</dbReference>
<comment type="similarity">
    <text evidence="2 7">Belongs to the TPT transporter family. SLC35D subfamily.</text>
</comment>
<organism evidence="8 9">
    <name type="scientific">Ophiobolus disseminans</name>
    <dbReference type="NCBI Taxonomy" id="1469910"/>
    <lineage>
        <taxon>Eukaryota</taxon>
        <taxon>Fungi</taxon>
        <taxon>Dikarya</taxon>
        <taxon>Ascomycota</taxon>
        <taxon>Pezizomycotina</taxon>
        <taxon>Dothideomycetes</taxon>
        <taxon>Pleosporomycetidae</taxon>
        <taxon>Pleosporales</taxon>
        <taxon>Pleosporineae</taxon>
        <taxon>Phaeosphaeriaceae</taxon>
        <taxon>Ophiobolus</taxon>
    </lineage>
</organism>
<evidence type="ECO:0000256" key="7">
    <source>
        <dbReference type="RuleBase" id="RU367097"/>
    </source>
</evidence>
<name>A0A6A7ABK2_9PLEO</name>
<comment type="subcellular location">
    <subcellularLocation>
        <location evidence="7">Golgi apparatus membrane</location>
        <topology evidence="7">Multi-pass membrane protein</topology>
    </subcellularLocation>
    <subcellularLocation>
        <location evidence="7">Cytoplasmic vesicle membrane</location>
        <topology evidence="7">Multi-pass membrane protein</topology>
    </subcellularLocation>
    <subcellularLocation>
        <location evidence="7">Endoplasmic reticulum membrane</location>
        <topology evidence="7">Multi-pass membrane protein</topology>
    </subcellularLocation>
</comment>
<keyword evidence="7" id="KW-0333">Golgi apparatus</keyword>
<keyword evidence="7" id="KW-0762">Sugar transport</keyword>
<gene>
    <name evidence="8" type="ORF">CC86DRAFT_367963</name>
</gene>
<evidence type="ECO:0000256" key="3">
    <source>
        <dbReference type="ARBA" id="ARBA00011182"/>
    </source>
</evidence>
<evidence type="ECO:0000256" key="4">
    <source>
        <dbReference type="ARBA" id="ARBA00022692"/>
    </source>
</evidence>
<feature type="transmembrane region" description="Helical" evidence="7">
    <location>
        <begin position="330"/>
        <end position="351"/>
    </location>
</feature>
<feature type="transmembrane region" description="Helical" evidence="7">
    <location>
        <begin position="74"/>
        <end position="94"/>
    </location>
</feature>
<keyword evidence="4 7" id="KW-0812">Transmembrane</keyword>
<feature type="transmembrane region" description="Helical" evidence="7">
    <location>
        <begin position="115"/>
        <end position="136"/>
    </location>
</feature>
<comment type="subunit">
    <text evidence="3 7">Homooligomer.</text>
</comment>
<dbReference type="OrthoDB" id="5547497at2759"/>
<feature type="transmembrane region" description="Helical" evidence="7">
    <location>
        <begin position="244"/>
        <end position="264"/>
    </location>
</feature>
<evidence type="ECO:0000256" key="2">
    <source>
        <dbReference type="ARBA" id="ARBA00010425"/>
    </source>
</evidence>
<evidence type="ECO:0000313" key="8">
    <source>
        <dbReference type="EMBL" id="KAF2830089.1"/>
    </source>
</evidence>
<dbReference type="GO" id="GO:0000139">
    <property type="term" value="C:Golgi membrane"/>
    <property type="evidence" value="ECO:0007669"/>
    <property type="project" value="UniProtKB-SubCell"/>
</dbReference>
<feature type="transmembrane region" description="Helical" evidence="7">
    <location>
        <begin position="417"/>
        <end position="435"/>
    </location>
</feature>
<keyword evidence="9" id="KW-1185">Reference proteome</keyword>
<dbReference type="GO" id="GO:0030659">
    <property type="term" value="C:cytoplasmic vesicle membrane"/>
    <property type="evidence" value="ECO:0007669"/>
    <property type="project" value="UniProtKB-SubCell"/>
</dbReference>
<evidence type="ECO:0000256" key="1">
    <source>
        <dbReference type="ARBA" id="ARBA00003420"/>
    </source>
</evidence>
<proteinExistence type="inferred from homology"/>
<sequence length="450" mass="50347">MERQPGVELVGLGNRRTISSNTTQSDDEDNGESQIVSSIRPLMGRDTERGGSLWKRLFKQGGLGEFFLGSSLGWHLWVGLLVFWSGGCSFGLLLMNRFIMLTGIYKIPWPLSHTYVQLLLTHFILATWSAITRWLASPLKGMGFGAAVAPHGSLTGALRGLRGKRSSFMTCLFDALAGIAGGGILGFEFRVAKQVFPLAVVFVAKVLLSNYSFAYTTLPVYQLARIGVVPVAMVFSSTLQKNSYSYTTFSSALIATIYLLVAILQFPRMRVIWESIAAGIISSLFSALYPILLLRTHRAIMTDLIPQGHMITEEVSYGVETRAYYRTLHYVSFLSIMILTPIVLLSGELPYIYHNIPFLDVPFFLMMIWCGGLGSFAVFSSTLLLVKATSPFTTIFINTPRSAFQLAMINFFKIPKYSWGGILLCWLSSLWYLYIRRSEGQVNIKRRIYR</sequence>
<evidence type="ECO:0000256" key="5">
    <source>
        <dbReference type="ARBA" id="ARBA00022989"/>
    </source>
</evidence>
<keyword evidence="7" id="KW-0968">Cytoplasmic vesicle</keyword>
<dbReference type="PANTHER" id="PTHR11132">
    <property type="entry name" value="SOLUTE CARRIER FAMILY 35"/>
    <property type="match status" value="1"/>
</dbReference>
<feature type="transmembrane region" description="Helical" evidence="7">
    <location>
        <begin position="363"/>
        <end position="386"/>
    </location>
</feature>
<keyword evidence="5 7" id="KW-1133">Transmembrane helix</keyword>
<protein>
    <recommendedName>
        <fullName evidence="7">GDP-mannose transporter</fullName>
        <shortName evidence="7">GMT</shortName>
    </recommendedName>
</protein>
<feature type="transmembrane region" description="Helical" evidence="7">
    <location>
        <begin position="220"/>
        <end position="238"/>
    </location>
</feature>
<evidence type="ECO:0000313" key="9">
    <source>
        <dbReference type="Proteomes" id="UP000799424"/>
    </source>
</evidence>
<dbReference type="AlphaFoldDB" id="A0A6A7ABK2"/>
<dbReference type="GO" id="GO:0005789">
    <property type="term" value="C:endoplasmic reticulum membrane"/>
    <property type="evidence" value="ECO:0007669"/>
    <property type="project" value="UniProtKB-SubCell"/>
</dbReference>
<evidence type="ECO:0000256" key="6">
    <source>
        <dbReference type="ARBA" id="ARBA00023136"/>
    </source>
</evidence>
<accession>A0A6A7ABK2</accession>
<comment type="function">
    <text evidence="1 7">Involved in the import of GDP-mannose from the cytoplasm into the Golgi lumen.</text>
</comment>
<keyword evidence="7" id="KW-0813">Transport</keyword>
<keyword evidence="6 7" id="KW-0472">Membrane</keyword>
<dbReference type="Proteomes" id="UP000799424">
    <property type="component" value="Unassembled WGS sequence"/>
</dbReference>
<feature type="transmembrane region" description="Helical" evidence="7">
    <location>
        <begin position="271"/>
        <end position="292"/>
    </location>
</feature>
<keyword evidence="7" id="KW-0256">Endoplasmic reticulum</keyword>
<feature type="transmembrane region" description="Helical" evidence="7">
    <location>
        <begin position="168"/>
        <end position="189"/>
    </location>
</feature>
<reference evidence="8" key="1">
    <citation type="journal article" date="2020" name="Stud. Mycol.">
        <title>101 Dothideomycetes genomes: a test case for predicting lifestyles and emergence of pathogens.</title>
        <authorList>
            <person name="Haridas S."/>
            <person name="Albert R."/>
            <person name="Binder M."/>
            <person name="Bloem J."/>
            <person name="Labutti K."/>
            <person name="Salamov A."/>
            <person name="Andreopoulos B."/>
            <person name="Baker S."/>
            <person name="Barry K."/>
            <person name="Bills G."/>
            <person name="Bluhm B."/>
            <person name="Cannon C."/>
            <person name="Castanera R."/>
            <person name="Culley D."/>
            <person name="Daum C."/>
            <person name="Ezra D."/>
            <person name="Gonzalez J."/>
            <person name="Henrissat B."/>
            <person name="Kuo A."/>
            <person name="Liang C."/>
            <person name="Lipzen A."/>
            <person name="Lutzoni F."/>
            <person name="Magnuson J."/>
            <person name="Mondo S."/>
            <person name="Nolan M."/>
            <person name="Ohm R."/>
            <person name="Pangilinan J."/>
            <person name="Park H.-J."/>
            <person name="Ramirez L."/>
            <person name="Alfaro M."/>
            <person name="Sun H."/>
            <person name="Tritt A."/>
            <person name="Yoshinaga Y."/>
            <person name="Zwiers L.-H."/>
            <person name="Turgeon B."/>
            <person name="Goodwin S."/>
            <person name="Spatafora J."/>
            <person name="Crous P."/>
            <person name="Grigoriev I."/>
        </authorList>
    </citation>
    <scope>NUCLEOTIDE SEQUENCE</scope>
    <source>
        <strain evidence="8">CBS 113818</strain>
    </source>
</reference>
<feature type="transmembrane region" description="Helical" evidence="7">
    <location>
        <begin position="195"/>
        <end position="213"/>
    </location>
</feature>
<dbReference type="InterPro" id="IPR050186">
    <property type="entry name" value="TPT_transporter"/>
</dbReference>